<evidence type="ECO:0000313" key="2">
    <source>
        <dbReference type="EMBL" id="GIY71550.1"/>
    </source>
</evidence>
<evidence type="ECO:0000313" key="3">
    <source>
        <dbReference type="Proteomes" id="UP001054945"/>
    </source>
</evidence>
<gene>
    <name evidence="2" type="ORF">CEXT_220661</name>
</gene>
<name>A0AAV4VQ79_CAEEX</name>
<feature type="transmembrane region" description="Helical" evidence="1">
    <location>
        <begin position="12"/>
        <end position="37"/>
    </location>
</feature>
<keyword evidence="3" id="KW-1185">Reference proteome</keyword>
<keyword evidence="1" id="KW-0472">Membrane</keyword>
<sequence length="108" mass="12461">MDIISLSAAENSISYAALFTLSTMKFTIMTLSGPLLFCRDSRCYLGNAPIFSDYFYSPRKCIWRQLFSMAAPIVQSHSKSFERCLEQNVTSQFCMRHKFRNLLIHPFA</sequence>
<protein>
    <submittedName>
        <fullName evidence="2">Uncharacterized protein</fullName>
    </submittedName>
</protein>
<comment type="caution">
    <text evidence="2">The sequence shown here is derived from an EMBL/GenBank/DDBJ whole genome shotgun (WGS) entry which is preliminary data.</text>
</comment>
<evidence type="ECO:0000256" key="1">
    <source>
        <dbReference type="SAM" id="Phobius"/>
    </source>
</evidence>
<keyword evidence="1" id="KW-0812">Transmembrane</keyword>
<organism evidence="2 3">
    <name type="scientific">Caerostris extrusa</name>
    <name type="common">Bark spider</name>
    <name type="synonym">Caerostris bankana</name>
    <dbReference type="NCBI Taxonomy" id="172846"/>
    <lineage>
        <taxon>Eukaryota</taxon>
        <taxon>Metazoa</taxon>
        <taxon>Ecdysozoa</taxon>
        <taxon>Arthropoda</taxon>
        <taxon>Chelicerata</taxon>
        <taxon>Arachnida</taxon>
        <taxon>Araneae</taxon>
        <taxon>Araneomorphae</taxon>
        <taxon>Entelegynae</taxon>
        <taxon>Araneoidea</taxon>
        <taxon>Araneidae</taxon>
        <taxon>Caerostris</taxon>
    </lineage>
</organism>
<dbReference type="Proteomes" id="UP001054945">
    <property type="component" value="Unassembled WGS sequence"/>
</dbReference>
<accession>A0AAV4VQ79</accession>
<keyword evidence="1" id="KW-1133">Transmembrane helix</keyword>
<dbReference type="EMBL" id="BPLR01014826">
    <property type="protein sequence ID" value="GIY71550.1"/>
    <property type="molecule type" value="Genomic_DNA"/>
</dbReference>
<proteinExistence type="predicted"/>
<dbReference type="AlphaFoldDB" id="A0AAV4VQ79"/>
<reference evidence="2 3" key="1">
    <citation type="submission" date="2021-06" db="EMBL/GenBank/DDBJ databases">
        <title>Caerostris extrusa draft genome.</title>
        <authorList>
            <person name="Kono N."/>
            <person name="Arakawa K."/>
        </authorList>
    </citation>
    <scope>NUCLEOTIDE SEQUENCE [LARGE SCALE GENOMIC DNA]</scope>
</reference>